<dbReference type="InterPro" id="IPR005182">
    <property type="entry name" value="YdbS-like_PH"/>
</dbReference>
<gene>
    <name evidence="3" type="ORF">A2140_08320</name>
</gene>
<dbReference type="AlphaFoldDB" id="A0A1F6T1F7"/>
<feature type="transmembrane region" description="Helical" evidence="1">
    <location>
        <begin position="20"/>
        <end position="42"/>
    </location>
</feature>
<evidence type="ECO:0000313" key="4">
    <source>
        <dbReference type="Proteomes" id="UP000178379"/>
    </source>
</evidence>
<organism evidence="3 4">
    <name type="scientific">Candidatus Muproteobacteria bacterium RBG_16_62_13</name>
    <dbReference type="NCBI Taxonomy" id="1817756"/>
    <lineage>
        <taxon>Bacteria</taxon>
        <taxon>Pseudomonadati</taxon>
        <taxon>Pseudomonadota</taxon>
        <taxon>Candidatus Muproteobacteria</taxon>
    </lineage>
</organism>
<keyword evidence="1" id="KW-0812">Transmembrane</keyword>
<proteinExistence type="predicted"/>
<feature type="domain" description="YdbS-like PH" evidence="2">
    <location>
        <begin position="72"/>
        <end position="147"/>
    </location>
</feature>
<dbReference type="Pfam" id="PF03703">
    <property type="entry name" value="bPH_2"/>
    <property type="match status" value="1"/>
</dbReference>
<accession>A0A1F6T1F7</accession>
<keyword evidence="1" id="KW-0472">Membrane</keyword>
<evidence type="ECO:0000259" key="2">
    <source>
        <dbReference type="Pfam" id="PF03703"/>
    </source>
</evidence>
<dbReference type="EMBL" id="MFSQ01000107">
    <property type="protein sequence ID" value="OGI38954.1"/>
    <property type="molecule type" value="Genomic_DNA"/>
</dbReference>
<evidence type="ECO:0000313" key="3">
    <source>
        <dbReference type="EMBL" id="OGI38954.1"/>
    </source>
</evidence>
<keyword evidence="1" id="KW-1133">Transmembrane helix</keyword>
<comment type="caution">
    <text evidence="3">The sequence shown here is derived from an EMBL/GenBank/DDBJ whole genome shotgun (WGS) entry which is preliminary data.</text>
</comment>
<name>A0A1F6T1F7_9PROT</name>
<reference evidence="3 4" key="1">
    <citation type="journal article" date="2016" name="Nat. Commun.">
        <title>Thousands of microbial genomes shed light on interconnected biogeochemical processes in an aquifer system.</title>
        <authorList>
            <person name="Anantharaman K."/>
            <person name="Brown C.T."/>
            <person name="Hug L.A."/>
            <person name="Sharon I."/>
            <person name="Castelle C.J."/>
            <person name="Probst A.J."/>
            <person name="Thomas B.C."/>
            <person name="Singh A."/>
            <person name="Wilkins M.J."/>
            <person name="Karaoz U."/>
            <person name="Brodie E.L."/>
            <person name="Williams K.H."/>
            <person name="Hubbard S.S."/>
            <person name="Banfield J.F."/>
        </authorList>
    </citation>
    <scope>NUCLEOTIDE SEQUENCE [LARGE SCALE GENOMIC DNA]</scope>
</reference>
<feature type="transmembrane region" description="Helical" evidence="1">
    <location>
        <begin position="48"/>
        <end position="69"/>
    </location>
</feature>
<evidence type="ECO:0000256" key="1">
    <source>
        <dbReference type="SAM" id="Phobius"/>
    </source>
</evidence>
<dbReference type="STRING" id="1817756.A2140_08320"/>
<protein>
    <recommendedName>
        <fullName evidence="2">YdbS-like PH domain-containing protein</fullName>
    </recommendedName>
</protein>
<sequence length="162" mass="17932">MSDGEGSGTYRFRPQWRYQWLALLGMAAGIAAAVLLRLAIVPSLPVKLAHAIEVGGAALAAYLVLLMLFRRFSWLYTIDAEGIESSHGLIARRVQSIRIRDLRNINIRQTVMQRLLDVGDVEFSSAAGGDVEVIFYGAPDPMGLKEYVQARQRAVDQELGQE</sequence>
<dbReference type="Proteomes" id="UP000178379">
    <property type="component" value="Unassembled WGS sequence"/>
</dbReference>